<dbReference type="RefSeq" id="WP_148946622.1">
    <property type="nucleotide sequence ID" value="NZ_VTEH01000006.1"/>
</dbReference>
<evidence type="ECO:0000313" key="1">
    <source>
        <dbReference type="EMBL" id="TYR75440.1"/>
    </source>
</evidence>
<comment type="caution">
    <text evidence="1">The sequence shown here is derived from an EMBL/GenBank/DDBJ whole genome shotgun (WGS) entry which is preliminary data.</text>
</comment>
<proteinExistence type="predicted"/>
<dbReference type="Proteomes" id="UP000323317">
    <property type="component" value="Unassembled WGS sequence"/>
</dbReference>
<organism evidence="1 2">
    <name type="scientific">Rossellomorea vietnamensis</name>
    <dbReference type="NCBI Taxonomy" id="218284"/>
    <lineage>
        <taxon>Bacteria</taxon>
        <taxon>Bacillati</taxon>
        <taxon>Bacillota</taxon>
        <taxon>Bacilli</taxon>
        <taxon>Bacillales</taxon>
        <taxon>Bacillaceae</taxon>
        <taxon>Rossellomorea</taxon>
    </lineage>
</organism>
<reference evidence="1 2" key="1">
    <citation type="submission" date="2019-08" db="EMBL/GenBank/DDBJ databases">
        <title>Bacillus genomes from the desert of Cuatro Cienegas, Coahuila.</title>
        <authorList>
            <person name="Olmedo-Alvarez G."/>
        </authorList>
    </citation>
    <scope>NUCLEOTIDE SEQUENCE [LARGE SCALE GENOMIC DNA]</scope>
    <source>
        <strain evidence="1 2">CH40_1T</strain>
    </source>
</reference>
<dbReference type="AlphaFoldDB" id="A0A5D4KF43"/>
<protein>
    <submittedName>
        <fullName evidence="1">Uncharacterized protein</fullName>
    </submittedName>
</protein>
<gene>
    <name evidence="1" type="ORF">FZC79_09675</name>
</gene>
<name>A0A5D4KF43_9BACI</name>
<accession>A0A5D4KF43</accession>
<dbReference type="EMBL" id="VTEH01000006">
    <property type="protein sequence ID" value="TYR75440.1"/>
    <property type="molecule type" value="Genomic_DNA"/>
</dbReference>
<sequence>MKFIKPKNLNAENVDWLVSERARTIVKSYAEYSEHTESEIVNQFLLNLLDDEDFIDWIDNKRNNRRLIQQLGIEDKVVAK</sequence>
<evidence type="ECO:0000313" key="2">
    <source>
        <dbReference type="Proteomes" id="UP000323317"/>
    </source>
</evidence>